<reference evidence="3 4" key="1">
    <citation type="submission" date="2017-03" db="EMBL/GenBank/DDBJ databases">
        <title>Complete genome sequence of Candidatus 'Thiodictyon syntrophicum' sp. nov. strain Cad16T, a photolithoautotroph purple sulfur bacterium isolated from an alpine meromictic lake.</title>
        <authorList>
            <person name="Luedin S.M."/>
            <person name="Pothier J.F."/>
            <person name="Danza F."/>
            <person name="Storelli N."/>
            <person name="Wittwer M."/>
            <person name="Tonolla M."/>
        </authorList>
    </citation>
    <scope>NUCLEOTIDE SEQUENCE [LARGE SCALE GENOMIC DNA]</scope>
    <source>
        <strain evidence="3 4">Cad16T</strain>
    </source>
</reference>
<evidence type="ECO:0000259" key="2">
    <source>
        <dbReference type="SMART" id="SM00834"/>
    </source>
</evidence>
<keyword evidence="4" id="KW-1185">Reference proteome</keyword>
<dbReference type="Proteomes" id="UP000232638">
    <property type="component" value="Chromosome"/>
</dbReference>
<dbReference type="NCBIfam" id="TIGR02605">
    <property type="entry name" value="CxxC_CxxC_SSSS"/>
    <property type="match status" value="1"/>
</dbReference>
<dbReference type="SMART" id="SM00834">
    <property type="entry name" value="CxxC_CXXC_SSSS"/>
    <property type="match status" value="1"/>
</dbReference>
<evidence type="ECO:0000313" key="3">
    <source>
        <dbReference type="EMBL" id="AUB80799.1"/>
    </source>
</evidence>
<organism evidence="3 4">
    <name type="scientific">Candidatus Thiodictyon syntrophicum</name>
    <dbReference type="NCBI Taxonomy" id="1166950"/>
    <lineage>
        <taxon>Bacteria</taxon>
        <taxon>Pseudomonadati</taxon>
        <taxon>Pseudomonadota</taxon>
        <taxon>Gammaproteobacteria</taxon>
        <taxon>Chromatiales</taxon>
        <taxon>Chromatiaceae</taxon>
        <taxon>Thiodictyon</taxon>
    </lineage>
</organism>
<feature type="domain" description="Putative regulatory protein FmdB zinc ribbon" evidence="2">
    <location>
        <begin position="1"/>
        <end position="43"/>
    </location>
</feature>
<accession>A0A2K8U5X2</accession>
<sequence>MPVYECYCPDCHTIFSFFSRRVDTDTRPACPRCRRPQLARRASLFAISKGRGQADTGDGAGLPAGVDEERMMRAFASMAGEMEHLDEADPKQAARLMRRLFDASGLEVSGGMAEAIRRMEAGKDPDQIDAELGDTLEREDPFAALSGGAAALRSLRRELLPAARDDTWYPLHGRDPSVDQGADQGAERARLPPDEPA</sequence>
<feature type="compositionally biased region" description="Basic and acidic residues" evidence="1">
    <location>
        <begin position="185"/>
        <end position="197"/>
    </location>
</feature>
<evidence type="ECO:0000256" key="1">
    <source>
        <dbReference type="SAM" id="MobiDB-lite"/>
    </source>
</evidence>
<dbReference type="InterPro" id="IPR013429">
    <property type="entry name" value="Regulatory_FmdB_Zinc_ribbon"/>
</dbReference>
<proteinExistence type="predicted"/>
<evidence type="ECO:0000313" key="4">
    <source>
        <dbReference type="Proteomes" id="UP000232638"/>
    </source>
</evidence>
<gene>
    <name evidence="3" type="ORF">THSYN_07425</name>
</gene>
<dbReference type="AlphaFoldDB" id="A0A2K8U5X2"/>
<protein>
    <recommendedName>
        <fullName evidence="2">Putative regulatory protein FmdB zinc ribbon domain-containing protein</fullName>
    </recommendedName>
</protein>
<dbReference type="EMBL" id="CP020370">
    <property type="protein sequence ID" value="AUB80799.1"/>
    <property type="molecule type" value="Genomic_DNA"/>
</dbReference>
<dbReference type="KEGG" id="tsy:THSYN_07425"/>
<feature type="region of interest" description="Disordered" evidence="1">
    <location>
        <begin position="165"/>
        <end position="197"/>
    </location>
</feature>
<dbReference type="OrthoDB" id="9813321at2"/>
<dbReference type="RefSeq" id="WP_100918586.1">
    <property type="nucleotide sequence ID" value="NZ_CP020370.1"/>
</dbReference>
<feature type="compositionally biased region" description="Basic and acidic residues" evidence="1">
    <location>
        <begin position="165"/>
        <end position="177"/>
    </location>
</feature>
<name>A0A2K8U5X2_9GAMM</name>